<evidence type="ECO:0000256" key="5">
    <source>
        <dbReference type="SAM" id="MobiDB-lite"/>
    </source>
</evidence>
<feature type="transmembrane region" description="Helical" evidence="6">
    <location>
        <begin position="135"/>
        <end position="153"/>
    </location>
</feature>
<dbReference type="GO" id="GO:0016020">
    <property type="term" value="C:membrane"/>
    <property type="evidence" value="ECO:0007669"/>
    <property type="project" value="UniProtKB-SubCell"/>
</dbReference>
<dbReference type="Gene3D" id="1.20.1250.20">
    <property type="entry name" value="MFS general substrate transporter like domains"/>
    <property type="match status" value="3"/>
</dbReference>
<keyword evidence="4 6" id="KW-0472">Membrane</keyword>
<dbReference type="CDD" id="cd06174">
    <property type="entry name" value="MFS"/>
    <property type="match status" value="1"/>
</dbReference>
<evidence type="ECO:0000256" key="4">
    <source>
        <dbReference type="ARBA" id="ARBA00023136"/>
    </source>
</evidence>
<evidence type="ECO:0000313" key="7">
    <source>
        <dbReference type="EMBL" id="PPQ65050.1"/>
    </source>
</evidence>
<feature type="transmembrane region" description="Helical" evidence="6">
    <location>
        <begin position="812"/>
        <end position="837"/>
    </location>
</feature>
<evidence type="ECO:0008006" key="9">
    <source>
        <dbReference type="Google" id="ProtNLM"/>
    </source>
</evidence>
<feature type="transmembrane region" description="Helical" evidence="6">
    <location>
        <begin position="325"/>
        <end position="343"/>
    </location>
</feature>
<sequence length="1045" mass="113612">MSPSAPVPQTESSEVTPLVQPSRSRTRSASKDGRKLSPLTLLIPIAITSCLAILLPTTTTLQIQQRIACLLYYYLNKPKSIPPVGGIPPELCGIAEVNNYFAGVVSVLAVTDGIGVVFSCSAASYIGSRFGRKPALLGIFLVSITGRSLLVISQSTSDAVQLPLLALWSFSESITNMVSAQFIFNLYAVDVAEAAERHVVTFYLKDHCEFVYLTSTPGFTISCAGGALSFSLGGLITTWFDNITRVYIVSIVMYASICIYIVLVLPESFPWHKREELRREREAEAAPEPSRSPFRKALASVATVFEPLKQLKPTRNHATGRRNWRLVYCACYIFTVMIADGYATNSMLIYFTTHYKYGPAESGYVLTTMLITSVLVLTFVIPFIVHHLRPFYTRSQPLVLSDENTSLLDTQSTQAEVVSGDLDVHIAFFSWTIESLAYIAIGLTHTLASQLTAVVGIGLGAGRSPAFRSLVAASVEPLRQGEALAAIEMVVSSAFIFSPIVMGSIMTSTINTIPQMVFYVHAVRHCPHWCINAILGEGFGQIPGTLRWRICVRRLTSPPRSPPKKYPIAACRLWYYLNDPAAIPPGGIPEDMCKLSGVDRYYAAMSSVLAVGDGIGTVIGCAAAGYFGSRVGRKPVLLGVLIIAITGQISVVLSQILGSWLEFAFFFLWAICQTIGNVVTTLFVVNMYIVDVSGAEERTAALSKIAGWAALGNALSLSVGGTITTRSRSTLTVYLTSSVILLLSCIYIVAVLPESFPASKRAELRRQHEQEALLVSQSWLQKAKSSFAVITEPLELLKPSSNPATRRYNRRLLYCAIHAFIVTLADGYAVLAMILYFTTHYKYTPAETGYVLTTLNITGAVVLTTVIPVVVRYLRPLYKRKQPDTLLGEETSLDNDDSSDGSKPDEVVSETSDHLDVHITIGSWLIEATAYLGVAAMSTLPTQLAAVVCIGLGAGRSPVFRSLVAASVDPLKQGEALASIEVVSSLGLILSPILMGSITTWTITSMPQTIFYVHAMIIVLGASVLILVRDSDRYQKPRIVLEGED</sequence>
<dbReference type="InterPro" id="IPR011701">
    <property type="entry name" value="MFS"/>
</dbReference>
<feature type="region of interest" description="Disordered" evidence="5">
    <location>
        <begin position="1"/>
        <end position="32"/>
    </location>
</feature>
<feature type="transmembrane region" description="Helical" evidence="6">
    <location>
        <begin position="165"/>
        <end position="189"/>
    </location>
</feature>
<reference evidence="7 8" key="1">
    <citation type="journal article" date="2018" name="Evol. Lett.">
        <title>Horizontal gene cluster transfer increased hallucinogenic mushroom diversity.</title>
        <authorList>
            <person name="Reynolds H.T."/>
            <person name="Vijayakumar V."/>
            <person name="Gluck-Thaler E."/>
            <person name="Korotkin H.B."/>
            <person name="Matheny P.B."/>
            <person name="Slot J.C."/>
        </authorList>
    </citation>
    <scope>NUCLEOTIDE SEQUENCE [LARGE SCALE GENOMIC DNA]</scope>
    <source>
        <strain evidence="7 8">SRW20</strain>
    </source>
</reference>
<evidence type="ECO:0000256" key="6">
    <source>
        <dbReference type="SAM" id="Phobius"/>
    </source>
</evidence>
<protein>
    <recommendedName>
        <fullName evidence="9">Major facilitator superfamily (MFS) profile domain-containing protein</fullName>
    </recommendedName>
</protein>
<feature type="transmembrane region" description="Helical" evidence="6">
    <location>
        <begin position="636"/>
        <end position="657"/>
    </location>
</feature>
<evidence type="ECO:0000256" key="3">
    <source>
        <dbReference type="ARBA" id="ARBA00022989"/>
    </source>
</evidence>
<feature type="transmembrane region" description="Helical" evidence="6">
    <location>
        <begin position="363"/>
        <end position="385"/>
    </location>
</feature>
<accession>A0A409VFM5</accession>
<name>A0A409VFM5_9AGAR</name>
<feature type="transmembrane region" description="Helical" evidence="6">
    <location>
        <begin position="1009"/>
        <end position="1028"/>
    </location>
</feature>
<evidence type="ECO:0000256" key="2">
    <source>
        <dbReference type="ARBA" id="ARBA00022692"/>
    </source>
</evidence>
<feature type="transmembrane region" description="Helical" evidence="6">
    <location>
        <begin position="210"/>
        <end position="240"/>
    </location>
</feature>
<dbReference type="AlphaFoldDB" id="A0A409VFM5"/>
<dbReference type="OrthoDB" id="3026777at2759"/>
<feature type="transmembrane region" description="Helical" evidence="6">
    <location>
        <begin position="701"/>
        <end position="719"/>
    </location>
</feature>
<dbReference type="Pfam" id="PF07690">
    <property type="entry name" value="MFS_1"/>
    <property type="match status" value="2"/>
</dbReference>
<keyword evidence="2 6" id="KW-0812">Transmembrane</keyword>
<gene>
    <name evidence="7" type="ORF">CVT26_015746</name>
</gene>
<evidence type="ECO:0000313" key="8">
    <source>
        <dbReference type="Proteomes" id="UP000284706"/>
    </source>
</evidence>
<proteinExistence type="predicted"/>
<dbReference type="SUPFAM" id="SSF103473">
    <property type="entry name" value="MFS general substrate transporter"/>
    <property type="match status" value="2"/>
</dbReference>
<comment type="caution">
    <text evidence="7">The sequence shown here is derived from an EMBL/GenBank/DDBJ whole genome shotgun (WGS) entry which is preliminary data.</text>
</comment>
<feature type="transmembrane region" description="Helical" evidence="6">
    <location>
        <begin position="100"/>
        <end position="123"/>
    </location>
</feature>
<organism evidence="7 8">
    <name type="scientific">Gymnopilus dilepis</name>
    <dbReference type="NCBI Taxonomy" id="231916"/>
    <lineage>
        <taxon>Eukaryota</taxon>
        <taxon>Fungi</taxon>
        <taxon>Dikarya</taxon>
        <taxon>Basidiomycota</taxon>
        <taxon>Agaricomycotina</taxon>
        <taxon>Agaricomycetes</taxon>
        <taxon>Agaricomycetidae</taxon>
        <taxon>Agaricales</taxon>
        <taxon>Agaricineae</taxon>
        <taxon>Hymenogastraceae</taxon>
        <taxon>Gymnopilus</taxon>
    </lineage>
</organism>
<keyword evidence="8" id="KW-1185">Reference proteome</keyword>
<feature type="transmembrane region" description="Helical" evidence="6">
    <location>
        <begin position="483"/>
        <end position="506"/>
    </location>
</feature>
<feature type="transmembrane region" description="Helical" evidence="6">
    <location>
        <begin position="849"/>
        <end position="871"/>
    </location>
</feature>
<feature type="region of interest" description="Disordered" evidence="5">
    <location>
        <begin position="888"/>
        <end position="911"/>
    </location>
</feature>
<keyword evidence="3 6" id="KW-1133">Transmembrane helix</keyword>
<dbReference type="EMBL" id="NHYE01005658">
    <property type="protein sequence ID" value="PPQ65050.1"/>
    <property type="molecule type" value="Genomic_DNA"/>
</dbReference>
<feature type="transmembrane region" description="Helical" evidence="6">
    <location>
        <begin position="982"/>
        <end position="1003"/>
    </location>
</feature>
<feature type="transmembrane region" description="Helical" evidence="6">
    <location>
        <begin position="36"/>
        <end position="55"/>
    </location>
</feature>
<feature type="compositionally biased region" description="Polar residues" evidence="5">
    <location>
        <begin position="1"/>
        <end position="23"/>
    </location>
</feature>
<feature type="transmembrane region" description="Helical" evidence="6">
    <location>
        <begin position="663"/>
        <end position="689"/>
    </location>
</feature>
<comment type="subcellular location">
    <subcellularLocation>
        <location evidence="1">Membrane</location>
        <topology evidence="1">Multi-pass membrane protein</topology>
    </subcellularLocation>
</comment>
<dbReference type="GO" id="GO:0022857">
    <property type="term" value="F:transmembrane transporter activity"/>
    <property type="evidence" value="ECO:0007669"/>
    <property type="project" value="InterPro"/>
</dbReference>
<feature type="transmembrane region" description="Helical" evidence="6">
    <location>
        <begin position="601"/>
        <end position="624"/>
    </location>
</feature>
<dbReference type="PANTHER" id="PTHR23507">
    <property type="entry name" value="ZGC:174356"/>
    <property type="match status" value="1"/>
</dbReference>
<dbReference type="PANTHER" id="PTHR23507:SF1">
    <property type="entry name" value="FI18259P1-RELATED"/>
    <property type="match status" value="1"/>
</dbReference>
<dbReference type="Proteomes" id="UP000284706">
    <property type="component" value="Unassembled WGS sequence"/>
</dbReference>
<feature type="compositionally biased region" description="Basic and acidic residues" evidence="5">
    <location>
        <begin position="900"/>
        <end position="911"/>
    </location>
</feature>
<dbReference type="InterPro" id="IPR036259">
    <property type="entry name" value="MFS_trans_sf"/>
</dbReference>
<dbReference type="InParanoid" id="A0A409VFM5"/>
<evidence type="ECO:0000256" key="1">
    <source>
        <dbReference type="ARBA" id="ARBA00004141"/>
    </source>
</evidence>
<feature type="transmembrane region" description="Helical" evidence="6">
    <location>
        <begin position="246"/>
        <end position="265"/>
    </location>
</feature>
<feature type="transmembrane region" description="Helical" evidence="6">
    <location>
        <begin position="731"/>
        <end position="752"/>
    </location>
</feature>